<evidence type="ECO:0000256" key="2">
    <source>
        <dbReference type="ARBA" id="ARBA00022761"/>
    </source>
</evidence>
<dbReference type="PANTHER" id="PTHR31189:SF48">
    <property type="entry name" value="LEGUMIN B"/>
    <property type="match status" value="1"/>
</dbReference>
<gene>
    <name evidence="7" type="ORF">DCAR_0521159</name>
</gene>
<name>A0A164Z2Z5_DAUCS</name>
<evidence type="ECO:0000256" key="3">
    <source>
        <dbReference type="ARBA" id="ARBA00023129"/>
    </source>
</evidence>
<keyword evidence="2" id="KW-0758">Storage protein</keyword>
<dbReference type="PRINTS" id="PR00439">
    <property type="entry name" value="11SGLOBULIN"/>
</dbReference>
<dbReference type="SUPFAM" id="SSF51182">
    <property type="entry name" value="RmlC-like cupins"/>
    <property type="match status" value="1"/>
</dbReference>
<dbReference type="OMA" id="FKTNHNA"/>
<dbReference type="InterPro" id="IPR006044">
    <property type="entry name" value="11S_seedstore_pln"/>
</dbReference>
<dbReference type="GO" id="GO:0045735">
    <property type="term" value="F:nutrient reservoir activity"/>
    <property type="evidence" value="ECO:0007669"/>
    <property type="project" value="UniProtKB-KW"/>
</dbReference>
<dbReference type="CDD" id="cd02243">
    <property type="entry name" value="cupin_11S_legumin_C"/>
    <property type="match status" value="1"/>
</dbReference>
<evidence type="ECO:0000256" key="5">
    <source>
        <dbReference type="SAM" id="MobiDB-lite"/>
    </source>
</evidence>
<feature type="signal peptide" evidence="6">
    <location>
        <begin position="1"/>
        <end position="21"/>
    </location>
</feature>
<keyword evidence="4" id="KW-1015">Disulfide bond</keyword>
<dbReference type="InterPro" id="IPR050253">
    <property type="entry name" value="Seed_Storage-Functional"/>
</dbReference>
<accession>A0A164Z2Z5</accession>
<evidence type="ECO:0000256" key="1">
    <source>
        <dbReference type="ARBA" id="ARBA00007178"/>
    </source>
</evidence>
<keyword evidence="8" id="KW-1185">Reference proteome</keyword>
<dbReference type="CDD" id="cd02242">
    <property type="entry name" value="cupin_11S_legumin_N"/>
    <property type="match status" value="1"/>
</dbReference>
<comment type="similarity">
    <text evidence="1">Belongs to the 11S seed storage protein (globulins) family.</text>
</comment>
<evidence type="ECO:0000313" key="8">
    <source>
        <dbReference type="Proteomes" id="UP000077755"/>
    </source>
</evidence>
<sequence>MAIKLSLIIFTSLLLIHSCIARQNGLREQQECNFERINALQPSSSIESEGGRTEFFNPDQKQFRCAGVAFLKHTIRQKGLFVPSYTNSVLMVFVEQGRGFYGLVIPGCAETFQSPQDQRGDRPRDRHQRVHRFKKGDMLIIPAGVAHWIYNNGDQDVQLVVMFDTTNRVNQLDSIPQRFFVLGNPQGQKQQGQQEQPLIQQFQGDSVLKAFDAESLVNAFKVNSEMGRKLNGENVKQGHIIIVEKELQLEIPDRQHQEGEEEERQQEQEQGQGKGRGNGIEETSCSVRIRTNLDNIDRADFYNPQAGHLISLNSHHLPILADVRLSAERGHLRKHAILAPHWVLNAHSIIYATNGEARIQIVNNQGQQVFNERLQKGQLVLVPQNFAVMIQAGSQGFRWVSFKTNDNAMITPIAGRGSVFRGLPVSVLANILQISEEQASNLKYSNAETMLFVPQRQPRAENFVRMLV</sequence>
<dbReference type="PANTHER" id="PTHR31189">
    <property type="entry name" value="OS03G0336100 PROTEIN-RELATED"/>
    <property type="match status" value="1"/>
</dbReference>
<dbReference type="SMART" id="SM00835">
    <property type="entry name" value="Cupin_1"/>
    <property type="match status" value="2"/>
</dbReference>
<organism evidence="7 8">
    <name type="scientific">Daucus carota subsp. sativus</name>
    <name type="common">Carrot</name>
    <dbReference type="NCBI Taxonomy" id="79200"/>
    <lineage>
        <taxon>Eukaryota</taxon>
        <taxon>Viridiplantae</taxon>
        <taxon>Streptophyta</taxon>
        <taxon>Embryophyta</taxon>
        <taxon>Tracheophyta</taxon>
        <taxon>Spermatophyta</taxon>
        <taxon>Magnoliopsida</taxon>
        <taxon>eudicotyledons</taxon>
        <taxon>Gunneridae</taxon>
        <taxon>Pentapetalae</taxon>
        <taxon>asterids</taxon>
        <taxon>campanulids</taxon>
        <taxon>Apiales</taxon>
        <taxon>Apiaceae</taxon>
        <taxon>Apioideae</taxon>
        <taxon>Scandiceae</taxon>
        <taxon>Daucinae</taxon>
        <taxon>Daucus</taxon>
        <taxon>Daucus sect. Daucus</taxon>
    </lineage>
</organism>
<feature type="chain" id="PRO_5043949249" evidence="6">
    <location>
        <begin position="22"/>
        <end position="468"/>
    </location>
</feature>
<dbReference type="Pfam" id="PF00190">
    <property type="entry name" value="Cupin_1"/>
    <property type="match status" value="2"/>
</dbReference>
<keyword evidence="6" id="KW-0732">Signal</keyword>
<dbReference type="Gramene" id="KZM95245">
    <property type="protein sequence ID" value="KZM95245"/>
    <property type="gene ID" value="DCAR_018487"/>
</dbReference>
<dbReference type="InterPro" id="IPR014710">
    <property type="entry name" value="RmlC-like_jellyroll"/>
</dbReference>
<dbReference type="InterPro" id="IPR011051">
    <property type="entry name" value="RmlC_Cupin_sf"/>
</dbReference>
<dbReference type="InterPro" id="IPR006045">
    <property type="entry name" value="Cupin_1"/>
</dbReference>
<proteinExistence type="inferred from homology"/>
<reference evidence="7" key="1">
    <citation type="journal article" date="2016" name="Nat. Genet.">
        <title>A high-quality carrot genome assembly provides new insights into carotenoid accumulation and asterid genome evolution.</title>
        <authorList>
            <person name="Iorizzo M."/>
            <person name="Ellison S."/>
            <person name="Senalik D."/>
            <person name="Zeng P."/>
            <person name="Satapoomin P."/>
            <person name="Huang J."/>
            <person name="Bowman M."/>
            <person name="Iovene M."/>
            <person name="Sanseverino W."/>
            <person name="Cavagnaro P."/>
            <person name="Yildiz M."/>
            <person name="Macko-Podgorni A."/>
            <person name="Moranska E."/>
            <person name="Grzebelus E."/>
            <person name="Grzebelus D."/>
            <person name="Ashrafi H."/>
            <person name="Zheng Z."/>
            <person name="Cheng S."/>
            <person name="Spooner D."/>
            <person name="Van Deynze A."/>
            <person name="Simon P."/>
        </authorList>
    </citation>
    <scope>NUCLEOTIDE SEQUENCE</scope>
    <source>
        <tissue evidence="7">Leaf</tissue>
    </source>
</reference>
<evidence type="ECO:0000256" key="6">
    <source>
        <dbReference type="SAM" id="SignalP"/>
    </source>
</evidence>
<dbReference type="FunFam" id="2.60.120.10:FF:000073">
    <property type="entry name" value="Glycinin G1"/>
    <property type="match status" value="1"/>
</dbReference>
<dbReference type="Proteomes" id="UP000077755">
    <property type="component" value="Chromosome 5"/>
</dbReference>
<dbReference type="AlphaFoldDB" id="A0A164Z2Z5"/>
<feature type="region of interest" description="Disordered" evidence="5">
    <location>
        <begin position="254"/>
        <end position="283"/>
    </location>
</feature>
<dbReference type="EMBL" id="CP093347">
    <property type="protein sequence ID" value="WOH01774.1"/>
    <property type="molecule type" value="Genomic_DNA"/>
</dbReference>
<evidence type="ECO:0000256" key="4">
    <source>
        <dbReference type="ARBA" id="ARBA00023157"/>
    </source>
</evidence>
<reference evidence="7" key="2">
    <citation type="submission" date="2022-03" db="EMBL/GenBank/DDBJ databases">
        <title>Draft title - Genomic analysis of global carrot germplasm unveils the trajectory of domestication and the origin of high carotenoid orange carrot.</title>
        <authorList>
            <person name="Iorizzo M."/>
            <person name="Ellison S."/>
            <person name="Senalik D."/>
            <person name="Macko-Podgorni A."/>
            <person name="Grzebelus D."/>
            <person name="Bostan H."/>
            <person name="Rolling W."/>
            <person name="Curaba J."/>
            <person name="Simon P."/>
        </authorList>
    </citation>
    <scope>NUCLEOTIDE SEQUENCE</scope>
    <source>
        <tissue evidence="7">Leaf</tissue>
    </source>
</reference>
<protein>
    <submittedName>
        <fullName evidence="7">Uncharacterized protein</fullName>
    </submittedName>
</protein>
<dbReference type="Gene3D" id="2.60.120.10">
    <property type="entry name" value="Jelly Rolls"/>
    <property type="match status" value="2"/>
</dbReference>
<keyword evidence="3" id="KW-0708">Seed storage protein</keyword>
<dbReference type="OrthoDB" id="2016041at2759"/>
<dbReference type="KEGG" id="dcr:108222483"/>
<evidence type="ECO:0000313" key="7">
    <source>
        <dbReference type="EMBL" id="WOH01774.1"/>
    </source>
</evidence>